<comment type="caution">
    <text evidence="1">The sequence shown here is derived from an EMBL/GenBank/DDBJ whole genome shotgun (WGS) entry which is preliminary data.</text>
</comment>
<name>A0A9X8VEF5_SERMA</name>
<gene>
    <name evidence="1" type="ORF">E0L31_22975</name>
</gene>
<sequence>MQCVIKQQQETAGKHQLFTSLLKLGFNVVSLPHFYVLALDSQIEKQYSKQILGVGQNRKILNALVENRAVGCAG</sequence>
<proteinExistence type="predicted"/>
<dbReference type="EMBL" id="SPSG01003082">
    <property type="protein sequence ID" value="TFU68171.1"/>
    <property type="molecule type" value="Genomic_DNA"/>
</dbReference>
<evidence type="ECO:0000313" key="1">
    <source>
        <dbReference type="EMBL" id="TFU68171.1"/>
    </source>
</evidence>
<accession>A0A9X8VEF5</accession>
<organism evidence="1">
    <name type="scientific">Serratia marcescens</name>
    <dbReference type="NCBI Taxonomy" id="615"/>
    <lineage>
        <taxon>Bacteria</taxon>
        <taxon>Pseudomonadati</taxon>
        <taxon>Pseudomonadota</taxon>
        <taxon>Gammaproteobacteria</taxon>
        <taxon>Enterobacterales</taxon>
        <taxon>Yersiniaceae</taxon>
        <taxon>Serratia</taxon>
    </lineage>
</organism>
<protein>
    <submittedName>
        <fullName evidence="1">Uncharacterized protein</fullName>
    </submittedName>
</protein>
<dbReference type="AlphaFoldDB" id="A0A9X8VEF5"/>
<reference evidence="1" key="1">
    <citation type="submission" date="2019-03" db="EMBL/GenBank/DDBJ databases">
        <title>Serratia marcescens strain N2 draft genome.</title>
        <authorList>
            <person name="Yassin A."/>
            <person name="El-Kenawy N."/>
            <person name="Youssef N.H."/>
        </authorList>
    </citation>
    <scope>NUCLEOTIDE SEQUENCE [LARGE SCALE GENOMIC DNA]</scope>
    <source>
        <strain evidence="1">N2</strain>
    </source>
</reference>